<sequence>MDPWGSLTMLIKKQEAAKNRKAALKYELQKRRESQLKKGNQTEIEFPEVSKEEMETLKDKIRKKYKAQRIKTVILDICLFIFVLLLFYFILRNKIKF</sequence>
<keyword evidence="1" id="KW-0472">Membrane</keyword>
<comment type="caution">
    <text evidence="2">The sequence shown here is derived from an EMBL/GenBank/DDBJ whole genome shotgun (WGS) entry which is preliminary data.</text>
</comment>
<dbReference type="EMBL" id="LSFL01000029">
    <property type="protein sequence ID" value="OBY65736.1"/>
    <property type="molecule type" value="Genomic_DNA"/>
</dbReference>
<evidence type="ECO:0000313" key="2">
    <source>
        <dbReference type="EMBL" id="OBY65736.1"/>
    </source>
</evidence>
<dbReference type="KEGG" id="prn:BW723_13840"/>
<dbReference type="AlphaFoldDB" id="A0A1B8U1I4"/>
<dbReference type="STRING" id="996801.BW723_13840"/>
<protein>
    <submittedName>
        <fullName evidence="2">Uncharacterized protein</fullName>
    </submittedName>
</protein>
<accession>A0A1B8U1I4</accession>
<feature type="transmembrane region" description="Helical" evidence="1">
    <location>
        <begin position="72"/>
        <end position="91"/>
    </location>
</feature>
<gene>
    <name evidence="2" type="ORF">LPB301_07940</name>
</gene>
<name>A0A1B8U1I4_9FLAO</name>
<evidence type="ECO:0000313" key="3">
    <source>
        <dbReference type="Proteomes" id="UP000092612"/>
    </source>
</evidence>
<reference evidence="3" key="1">
    <citation type="submission" date="2016-02" db="EMBL/GenBank/DDBJ databases">
        <title>Paenibacillus sp. LPB0068, isolated from Crassostrea gigas.</title>
        <authorList>
            <person name="Shin S.-K."/>
            <person name="Yi H."/>
        </authorList>
    </citation>
    <scope>NUCLEOTIDE SEQUENCE [LARGE SCALE GENOMIC DNA]</scope>
    <source>
        <strain evidence="3">KCTC 23969</strain>
    </source>
</reference>
<keyword evidence="1" id="KW-0812">Transmembrane</keyword>
<proteinExistence type="predicted"/>
<organism evidence="2 3">
    <name type="scientific">Polaribacter reichenbachii</name>
    <dbReference type="NCBI Taxonomy" id="996801"/>
    <lineage>
        <taxon>Bacteria</taxon>
        <taxon>Pseudomonadati</taxon>
        <taxon>Bacteroidota</taxon>
        <taxon>Flavobacteriia</taxon>
        <taxon>Flavobacteriales</taxon>
        <taxon>Flavobacteriaceae</taxon>
    </lineage>
</organism>
<evidence type="ECO:0000256" key="1">
    <source>
        <dbReference type="SAM" id="Phobius"/>
    </source>
</evidence>
<keyword evidence="3" id="KW-1185">Reference proteome</keyword>
<dbReference type="Proteomes" id="UP000092612">
    <property type="component" value="Unassembled WGS sequence"/>
</dbReference>
<keyword evidence="1" id="KW-1133">Transmembrane helix</keyword>